<reference evidence="2 3" key="1">
    <citation type="journal article" date="2019" name="Int. J. Syst. Evol. Microbiol.">
        <title>The Global Catalogue of Microorganisms (GCM) 10K type strain sequencing project: providing services to taxonomists for standard genome sequencing and annotation.</title>
        <authorList>
            <consortium name="The Broad Institute Genomics Platform"/>
            <consortium name="The Broad Institute Genome Sequencing Center for Infectious Disease"/>
            <person name="Wu L."/>
            <person name="Ma J."/>
        </authorList>
    </citation>
    <scope>NUCLEOTIDE SEQUENCE [LARGE SCALE GENOMIC DNA]</scope>
    <source>
        <strain evidence="2 3">JCM 14901</strain>
    </source>
</reference>
<evidence type="ECO:0000313" key="3">
    <source>
        <dbReference type="Proteomes" id="UP001499933"/>
    </source>
</evidence>
<sequence>MASSGDQTVTASPAALIRLIDGFECSAGAEALDLPPSCQRLIAFLAIWERPVLRGFVSGSLWPDSDAEHANACLRSALWRLHGLGPGFVQVTPVHLALDPRVGIDYREAVAWSRSVLSGTEPLPMAWTLNEISGLARELLPDWYDEWVQQARERFRQLRLHALETLCTRLARAGRYGEALLAGLAAVAIEPLRESAHRSVIDVHLAEHNQVEALRQYRVYEQLLRTQLALRPSAELRHLVDEVLAG</sequence>
<dbReference type="SUPFAM" id="SSF48452">
    <property type="entry name" value="TPR-like"/>
    <property type="match status" value="1"/>
</dbReference>
<protein>
    <recommendedName>
        <fullName evidence="1">Bacterial transcriptional activator domain-containing protein</fullName>
    </recommendedName>
</protein>
<name>A0ABN2QND1_9MICO</name>
<dbReference type="InterPro" id="IPR051677">
    <property type="entry name" value="AfsR-DnrI-RedD_regulator"/>
</dbReference>
<dbReference type="InterPro" id="IPR011990">
    <property type="entry name" value="TPR-like_helical_dom_sf"/>
</dbReference>
<dbReference type="Pfam" id="PF03704">
    <property type="entry name" value="BTAD"/>
    <property type="match status" value="1"/>
</dbReference>
<dbReference type="PANTHER" id="PTHR35807">
    <property type="entry name" value="TRANSCRIPTIONAL REGULATOR REDD-RELATED"/>
    <property type="match status" value="1"/>
</dbReference>
<accession>A0ABN2QND1</accession>
<evidence type="ECO:0000259" key="1">
    <source>
        <dbReference type="SMART" id="SM01043"/>
    </source>
</evidence>
<dbReference type="SMART" id="SM01043">
    <property type="entry name" value="BTAD"/>
    <property type="match status" value="1"/>
</dbReference>
<dbReference type="InterPro" id="IPR005158">
    <property type="entry name" value="BTAD"/>
</dbReference>
<feature type="domain" description="Bacterial transcriptional activator" evidence="1">
    <location>
        <begin position="104"/>
        <end position="244"/>
    </location>
</feature>
<comment type="caution">
    <text evidence="2">The sequence shown here is derived from an EMBL/GenBank/DDBJ whole genome shotgun (WGS) entry which is preliminary data.</text>
</comment>
<proteinExistence type="predicted"/>
<organism evidence="2 3">
    <name type="scientific">Microbacterium deminutum</name>
    <dbReference type="NCBI Taxonomy" id="344164"/>
    <lineage>
        <taxon>Bacteria</taxon>
        <taxon>Bacillati</taxon>
        <taxon>Actinomycetota</taxon>
        <taxon>Actinomycetes</taxon>
        <taxon>Micrococcales</taxon>
        <taxon>Microbacteriaceae</taxon>
        <taxon>Microbacterium</taxon>
    </lineage>
</organism>
<dbReference type="Proteomes" id="UP001499933">
    <property type="component" value="Unassembled WGS sequence"/>
</dbReference>
<dbReference type="EMBL" id="BAAAOG010000002">
    <property type="protein sequence ID" value="GAA1954781.1"/>
    <property type="molecule type" value="Genomic_DNA"/>
</dbReference>
<dbReference type="Gene3D" id="1.25.40.10">
    <property type="entry name" value="Tetratricopeptide repeat domain"/>
    <property type="match status" value="1"/>
</dbReference>
<evidence type="ECO:0000313" key="2">
    <source>
        <dbReference type="EMBL" id="GAA1954781.1"/>
    </source>
</evidence>
<gene>
    <name evidence="2" type="ORF">GCM10009776_15930</name>
</gene>
<keyword evidence="3" id="KW-1185">Reference proteome</keyword>